<name>A0A381NV83_9ZZZZ</name>
<dbReference type="Pfam" id="PF00005">
    <property type="entry name" value="ABC_tran"/>
    <property type="match status" value="1"/>
</dbReference>
<reference evidence="5" key="1">
    <citation type="submission" date="2018-05" db="EMBL/GenBank/DDBJ databases">
        <authorList>
            <person name="Lanie J.A."/>
            <person name="Ng W.-L."/>
            <person name="Kazmierczak K.M."/>
            <person name="Andrzejewski T.M."/>
            <person name="Davidsen T.M."/>
            <person name="Wayne K.J."/>
            <person name="Tettelin H."/>
            <person name="Glass J.I."/>
            <person name="Rusch D."/>
            <person name="Podicherti R."/>
            <person name="Tsui H.-C.T."/>
            <person name="Winkler M.E."/>
        </authorList>
    </citation>
    <scope>NUCLEOTIDE SEQUENCE</scope>
</reference>
<evidence type="ECO:0000256" key="3">
    <source>
        <dbReference type="ARBA" id="ARBA00022840"/>
    </source>
</evidence>
<dbReference type="CDD" id="cd03230">
    <property type="entry name" value="ABC_DR_subfamily_A"/>
    <property type="match status" value="1"/>
</dbReference>
<dbReference type="InterPro" id="IPR003593">
    <property type="entry name" value="AAA+_ATPase"/>
</dbReference>
<keyword evidence="1" id="KW-0813">Transport</keyword>
<dbReference type="PROSITE" id="PS00211">
    <property type="entry name" value="ABC_TRANSPORTER_1"/>
    <property type="match status" value="1"/>
</dbReference>
<dbReference type="PROSITE" id="PS50893">
    <property type="entry name" value="ABC_TRANSPORTER_2"/>
    <property type="match status" value="1"/>
</dbReference>
<keyword evidence="3" id="KW-0067">ATP-binding</keyword>
<dbReference type="InterPro" id="IPR017871">
    <property type="entry name" value="ABC_transporter-like_CS"/>
</dbReference>
<protein>
    <recommendedName>
        <fullName evidence="4">ABC transporter domain-containing protein</fullName>
    </recommendedName>
</protein>
<proteinExistence type="predicted"/>
<evidence type="ECO:0000259" key="4">
    <source>
        <dbReference type="PROSITE" id="PS50893"/>
    </source>
</evidence>
<evidence type="ECO:0000256" key="1">
    <source>
        <dbReference type="ARBA" id="ARBA00022448"/>
    </source>
</evidence>
<dbReference type="PANTHER" id="PTHR42711:SF17">
    <property type="entry name" value="ABC TRANSPORTER ATP-BINDING PROTEIN"/>
    <property type="match status" value="1"/>
</dbReference>
<dbReference type="InterPro" id="IPR003439">
    <property type="entry name" value="ABC_transporter-like_ATP-bd"/>
</dbReference>
<feature type="non-terminal residue" evidence="5">
    <location>
        <position position="1"/>
    </location>
</feature>
<organism evidence="5">
    <name type="scientific">marine metagenome</name>
    <dbReference type="NCBI Taxonomy" id="408172"/>
    <lineage>
        <taxon>unclassified sequences</taxon>
        <taxon>metagenomes</taxon>
        <taxon>ecological metagenomes</taxon>
    </lineage>
</organism>
<accession>A0A381NV83</accession>
<dbReference type="Gene3D" id="3.40.50.300">
    <property type="entry name" value="P-loop containing nucleotide triphosphate hydrolases"/>
    <property type="match status" value="1"/>
</dbReference>
<feature type="domain" description="ABC transporter" evidence="4">
    <location>
        <begin position="13"/>
        <end position="238"/>
    </location>
</feature>
<dbReference type="SMART" id="SM00382">
    <property type="entry name" value="AAA"/>
    <property type="match status" value="1"/>
</dbReference>
<evidence type="ECO:0000313" key="5">
    <source>
        <dbReference type="EMBL" id="SUZ58367.1"/>
    </source>
</evidence>
<dbReference type="EMBL" id="UINC01000615">
    <property type="protein sequence ID" value="SUZ58367.1"/>
    <property type="molecule type" value="Genomic_DNA"/>
</dbReference>
<gene>
    <name evidence="5" type="ORF">METZ01_LOCUS11221</name>
</gene>
<dbReference type="GO" id="GO:0005524">
    <property type="term" value="F:ATP binding"/>
    <property type="evidence" value="ECO:0007669"/>
    <property type="project" value="UniProtKB-KW"/>
</dbReference>
<sequence length="325" mass="34658">VRSTGRVAAVPAVAVSNLTRSYGDVLAVDDLSFTVEPGEVFALLGPNGAGKSTTLEILEGHRSRDGGSVDVLGRDPGDGDRELRDRIGIVLQEVGIERELTVREVLEHYGACYTRRRPVDEVLALVGLDGLGDRRTHRMSGGQKRRIDLATGLIGDPDLLFLDEPTTGFDPSARRQAWEVVDGLRSLGKTILLTSHYMDEVEALADRALVIVGGRAVATGTPDELRGSAGRETLIRVRFPVEVSGTVDGLLAALVGRASVRNGVLEVRTPAPTADLHHLTTWAVDRGLELDGLEVNRPTLEDVYLDLIGPGGDADGPDSRAAPDG</sequence>
<dbReference type="AlphaFoldDB" id="A0A381NV83"/>
<dbReference type="SUPFAM" id="SSF52540">
    <property type="entry name" value="P-loop containing nucleoside triphosphate hydrolases"/>
    <property type="match status" value="1"/>
</dbReference>
<dbReference type="InterPro" id="IPR027417">
    <property type="entry name" value="P-loop_NTPase"/>
</dbReference>
<dbReference type="PANTHER" id="PTHR42711">
    <property type="entry name" value="ABC TRANSPORTER ATP-BINDING PROTEIN"/>
    <property type="match status" value="1"/>
</dbReference>
<keyword evidence="2" id="KW-0547">Nucleotide-binding</keyword>
<dbReference type="InterPro" id="IPR050763">
    <property type="entry name" value="ABC_transporter_ATP-binding"/>
</dbReference>
<evidence type="ECO:0000256" key="2">
    <source>
        <dbReference type="ARBA" id="ARBA00022741"/>
    </source>
</evidence>
<dbReference type="GO" id="GO:0016887">
    <property type="term" value="F:ATP hydrolysis activity"/>
    <property type="evidence" value="ECO:0007669"/>
    <property type="project" value="InterPro"/>
</dbReference>